<gene>
    <name evidence="2" type="ORF">PHLGIDRAFT_267334</name>
</gene>
<sequence length="206" mass="21525">MQQTPHFPTPTPRYAGLGDMSPSRPTASPAPVMPPYISPRATPTLGSPHPSARFLPQGFVPGNCHQASAEGEAGGQIISHGAQAARNNGRMYAVTGVDFQCVPPGGYYECRQVPHNALGVTPPHEIPLPVLHGHGCTCFAMTLAGMLPATPTNAVAMFRAPAIVPVSFPVAIDNSGHLMPPVQGMASSGVVINQFFMGDVHGRGPY</sequence>
<dbReference type="AlphaFoldDB" id="A0A0C3SBR5"/>
<dbReference type="EMBL" id="KN840457">
    <property type="protein sequence ID" value="KIP10252.1"/>
    <property type="molecule type" value="Genomic_DNA"/>
</dbReference>
<accession>A0A0C3SBR5</accession>
<protein>
    <submittedName>
        <fullName evidence="2">Uncharacterized protein</fullName>
    </submittedName>
</protein>
<dbReference type="Proteomes" id="UP000053257">
    <property type="component" value="Unassembled WGS sequence"/>
</dbReference>
<name>A0A0C3SBR5_PHLG1</name>
<evidence type="ECO:0000313" key="2">
    <source>
        <dbReference type="EMBL" id="KIP10252.1"/>
    </source>
</evidence>
<feature type="region of interest" description="Disordered" evidence="1">
    <location>
        <begin position="1"/>
        <end position="45"/>
    </location>
</feature>
<organism evidence="2 3">
    <name type="scientific">Phlebiopsis gigantea (strain 11061_1 CR5-6)</name>
    <name type="common">White-rot fungus</name>
    <name type="synonym">Peniophora gigantea</name>
    <dbReference type="NCBI Taxonomy" id="745531"/>
    <lineage>
        <taxon>Eukaryota</taxon>
        <taxon>Fungi</taxon>
        <taxon>Dikarya</taxon>
        <taxon>Basidiomycota</taxon>
        <taxon>Agaricomycotina</taxon>
        <taxon>Agaricomycetes</taxon>
        <taxon>Polyporales</taxon>
        <taxon>Phanerochaetaceae</taxon>
        <taxon>Phlebiopsis</taxon>
    </lineage>
</organism>
<keyword evidence="3" id="KW-1185">Reference proteome</keyword>
<proteinExistence type="predicted"/>
<evidence type="ECO:0000313" key="3">
    <source>
        <dbReference type="Proteomes" id="UP000053257"/>
    </source>
</evidence>
<evidence type="ECO:0000256" key="1">
    <source>
        <dbReference type="SAM" id="MobiDB-lite"/>
    </source>
</evidence>
<dbReference type="HOGENOM" id="CLU_1332359_0_0_1"/>
<reference evidence="2 3" key="1">
    <citation type="journal article" date="2014" name="PLoS Genet.">
        <title>Analysis of the Phlebiopsis gigantea genome, transcriptome and secretome provides insight into its pioneer colonization strategies of wood.</title>
        <authorList>
            <person name="Hori C."/>
            <person name="Ishida T."/>
            <person name="Igarashi K."/>
            <person name="Samejima M."/>
            <person name="Suzuki H."/>
            <person name="Master E."/>
            <person name="Ferreira P."/>
            <person name="Ruiz-Duenas F.J."/>
            <person name="Held B."/>
            <person name="Canessa P."/>
            <person name="Larrondo L.F."/>
            <person name="Schmoll M."/>
            <person name="Druzhinina I.S."/>
            <person name="Kubicek C.P."/>
            <person name="Gaskell J.A."/>
            <person name="Kersten P."/>
            <person name="St John F."/>
            <person name="Glasner J."/>
            <person name="Sabat G."/>
            <person name="Splinter BonDurant S."/>
            <person name="Syed K."/>
            <person name="Yadav J."/>
            <person name="Mgbeahuruike A.C."/>
            <person name="Kovalchuk A."/>
            <person name="Asiegbu F.O."/>
            <person name="Lackner G."/>
            <person name="Hoffmeister D."/>
            <person name="Rencoret J."/>
            <person name="Gutierrez A."/>
            <person name="Sun H."/>
            <person name="Lindquist E."/>
            <person name="Barry K."/>
            <person name="Riley R."/>
            <person name="Grigoriev I.V."/>
            <person name="Henrissat B."/>
            <person name="Kues U."/>
            <person name="Berka R.M."/>
            <person name="Martinez A.T."/>
            <person name="Covert S.F."/>
            <person name="Blanchette R.A."/>
            <person name="Cullen D."/>
        </authorList>
    </citation>
    <scope>NUCLEOTIDE SEQUENCE [LARGE SCALE GENOMIC DNA]</scope>
    <source>
        <strain evidence="2 3">11061_1 CR5-6</strain>
    </source>
</reference>